<feature type="domain" description="Transposase IS801/IS1294" evidence="1">
    <location>
        <begin position="142"/>
        <end position="331"/>
    </location>
</feature>
<dbReference type="AlphaFoldDB" id="A0A3B1C9Q8"/>
<dbReference type="InterPro" id="IPR007069">
    <property type="entry name" value="Transposase_32"/>
</dbReference>
<proteinExistence type="predicted"/>
<evidence type="ECO:0000259" key="1">
    <source>
        <dbReference type="Pfam" id="PF04986"/>
    </source>
</evidence>
<name>A0A3B1C9Q8_9ZZZZ</name>
<organism evidence="3">
    <name type="scientific">hydrothermal vent metagenome</name>
    <dbReference type="NCBI Taxonomy" id="652676"/>
    <lineage>
        <taxon>unclassified sequences</taxon>
        <taxon>metagenomes</taxon>
        <taxon>ecological metagenomes</taxon>
    </lineage>
</organism>
<evidence type="ECO:0000259" key="2">
    <source>
        <dbReference type="Pfam" id="PF14319"/>
    </source>
</evidence>
<dbReference type="Pfam" id="PF14319">
    <property type="entry name" value="Zn_Tnp_IS91"/>
    <property type="match status" value="1"/>
</dbReference>
<dbReference type="GO" id="GO:0004803">
    <property type="term" value="F:transposase activity"/>
    <property type="evidence" value="ECO:0007669"/>
    <property type="project" value="InterPro"/>
</dbReference>
<dbReference type="Pfam" id="PF04986">
    <property type="entry name" value="Y2_Tnp"/>
    <property type="match status" value="1"/>
</dbReference>
<dbReference type="PANTHER" id="PTHR37023">
    <property type="entry name" value="TRANSPOSASE"/>
    <property type="match status" value="1"/>
</dbReference>
<dbReference type="InterPro" id="IPR054832">
    <property type="entry name" value="transpos_IS91"/>
</dbReference>
<dbReference type="InterPro" id="IPR026889">
    <property type="entry name" value="Zn_Tnp"/>
</dbReference>
<dbReference type="EMBL" id="UOGD01000172">
    <property type="protein sequence ID" value="VAX20618.1"/>
    <property type="molecule type" value="Genomic_DNA"/>
</dbReference>
<dbReference type="GO" id="GO:0006313">
    <property type="term" value="P:DNA transposition"/>
    <property type="evidence" value="ECO:0007669"/>
    <property type="project" value="InterPro"/>
</dbReference>
<sequence length="383" mass="45331">MKSKGIEISDVFREYGSEFRNIYHLPENQTSIMNLIVNCRTAALGSHIEKCDNCGYETIAYNSCRNRHCPKCQYRAREEWIASRERELLPVPYYHIVFTIPEILNNLVLVNKRILYGILFKAASETLLTLSKDPKHLGAEIGIIAVLHTWGQNLMDHPHLHCIVPGGGLTQEGKKWKYSKKFKYSKFFIHVNIISDLFKKKFLYYFKKAYKNKELKFIGKAKSYDVIDEFYKLLNLLYDKKWITYCKRPFGGPEKVLEYLGRYTHRVAISNNRIKRIENEKVVFEYKDYRDNKRKEMALSPVEFIRRFMLHILPEGFFKIRYYGILSSRKKKTALQRCRMILTKRKGKESQNTETIKSFRWECPKCKSCEMHTLRLKVKLAPG</sequence>
<evidence type="ECO:0000313" key="3">
    <source>
        <dbReference type="EMBL" id="VAX20618.1"/>
    </source>
</evidence>
<protein>
    <submittedName>
        <fullName evidence="3">Mobile element protein</fullName>
    </submittedName>
</protein>
<reference evidence="3" key="1">
    <citation type="submission" date="2018-06" db="EMBL/GenBank/DDBJ databases">
        <authorList>
            <person name="Zhirakovskaya E."/>
        </authorList>
    </citation>
    <scope>NUCLEOTIDE SEQUENCE</scope>
</reference>
<gene>
    <name evidence="3" type="ORF">MNBD_IGNAVI01-3241</name>
</gene>
<accession>A0A3B1C9Q8</accession>
<dbReference type="NCBIfam" id="NF033538">
    <property type="entry name" value="transpos_IS91"/>
    <property type="match status" value="1"/>
</dbReference>
<feature type="domain" description="Transposase zinc-binding" evidence="2">
    <location>
        <begin position="11"/>
        <end position="100"/>
    </location>
</feature>
<dbReference type="GO" id="GO:0003677">
    <property type="term" value="F:DNA binding"/>
    <property type="evidence" value="ECO:0007669"/>
    <property type="project" value="InterPro"/>
</dbReference>
<dbReference type="PANTHER" id="PTHR37023:SF1">
    <property type="entry name" value="ISSOD25 TRANSPOSASE TNPA_ISSOD25"/>
    <property type="match status" value="1"/>
</dbReference>